<protein>
    <submittedName>
        <fullName evidence="1">Cytochrome P450 E-class group I protein</fullName>
    </submittedName>
</protein>
<evidence type="ECO:0000313" key="2">
    <source>
        <dbReference type="Proteomes" id="UP000827976"/>
    </source>
</evidence>
<evidence type="ECO:0000313" key="1">
    <source>
        <dbReference type="EMBL" id="KAH7654139.1"/>
    </source>
</evidence>
<name>A0ACB7U1E2_DIOAL</name>
<proteinExistence type="predicted"/>
<dbReference type="EMBL" id="CM037029">
    <property type="protein sequence ID" value="KAH7654139.1"/>
    <property type="molecule type" value="Genomic_DNA"/>
</dbReference>
<keyword evidence="2" id="KW-1185">Reference proteome</keyword>
<gene>
    <name evidence="1" type="ORF">IHE45_19G124100</name>
</gene>
<accession>A0ACB7U1E2</accession>
<sequence>MLSFLIALAICCLVFYVYHNLWLQPEKIRKRLLMQGINGPKPSFFYGNLLEMKRIDSSKKVKNEDKCISHEFKLHPSLNFWKNEYGPTFMFLKGNRITVYVSAPEILKEITLCTSLAFGRSTAWIKQRTCLLGDSVATLNGQAWAHHRKIIAPEFFMEKVKGMMDLMVDSTLSLLRSWEVRVETAGGFADIKVDEDLRNLTADVISRACFGSSYLKGKDLFSKIKALQTALVMQATWINLPGYRYIPNKKNREVWRMDREIQQSIMKVINERKVAGNIENDLLSTLIDANDLNGSKASEKFVAESCKTTYFAGHESSSITLKWVLLLLALNPEWQARVRAEITAVCRQHIPEANALRQMKLLTMVIQETMRLYSITPLILRETLQEDIKFGDIWFPGGVELMIPVAALHHDPDIWGPDAGEFNPERFANGASKACKFPYLYMPFGFGPRVCLGLNFAIAELKVILSLMLGKFSFTLSPNYRHSVVYGIVSEPEFGVDLIVRKV</sequence>
<comment type="caution">
    <text evidence="1">The sequence shown here is derived from an EMBL/GenBank/DDBJ whole genome shotgun (WGS) entry which is preliminary data.</text>
</comment>
<organism evidence="1 2">
    <name type="scientific">Dioscorea alata</name>
    <name type="common">Purple yam</name>
    <dbReference type="NCBI Taxonomy" id="55571"/>
    <lineage>
        <taxon>Eukaryota</taxon>
        <taxon>Viridiplantae</taxon>
        <taxon>Streptophyta</taxon>
        <taxon>Embryophyta</taxon>
        <taxon>Tracheophyta</taxon>
        <taxon>Spermatophyta</taxon>
        <taxon>Magnoliopsida</taxon>
        <taxon>Liliopsida</taxon>
        <taxon>Dioscoreales</taxon>
        <taxon>Dioscoreaceae</taxon>
        <taxon>Dioscorea</taxon>
    </lineage>
</organism>
<reference evidence="2" key="1">
    <citation type="journal article" date="2022" name="Nat. Commun.">
        <title>Chromosome evolution and the genetic basis of agronomically important traits in greater yam.</title>
        <authorList>
            <person name="Bredeson J.V."/>
            <person name="Lyons J.B."/>
            <person name="Oniyinde I.O."/>
            <person name="Okereke N.R."/>
            <person name="Kolade O."/>
            <person name="Nnabue I."/>
            <person name="Nwadili C.O."/>
            <person name="Hribova E."/>
            <person name="Parker M."/>
            <person name="Nwogha J."/>
            <person name="Shu S."/>
            <person name="Carlson J."/>
            <person name="Kariba R."/>
            <person name="Muthemba S."/>
            <person name="Knop K."/>
            <person name="Barton G.J."/>
            <person name="Sherwood A.V."/>
            <person name="Lopez-Montes A."/>
            <person name="Asiedu R."/>
            <person name="Jamnadass R."/>
            <person name="Muchugi A."/>
            <person name="Goodstein D."/>
            <person name="Egesi C.N."/>
            <person name="Featherston J."/>
            <person name="Asfaw A."/>
            <person name="Simpson G.G."/>
            <person name="Dolezel J."/>
            <person name="Hendre P.S."/>
            <person name="Van Deynze A."/>
            <person name="Kumar P.L."/>
            <person name="Obidiegwu J.E."/>
            <person name="Bhattacharjee R."/>
            <person name="Rokhsar D.S."/>
        </authorList>
    </citation>
    <scope>NUCLEOTIDE SEQUENCE [LARGE SCALE GENOMIC DNA]</scope>
    <source>
        <strain evidence="2">cv. TDa95/00328</strain>
    </source>
</reference>
<dbReference type="Proteomes" id="UP000827976">
    <property type="component" value="Chromosome 19"/>
</dbReference>